<feature type="non-terminal residue" evidence="1">
    <location>
        <position position="1"/>
    </location>
</feature>
<gene>
    <name evidence="1" type="ORF">METZ01_LOCUS456383</name>
</gene>
<dbReference type="EMBL" id="UINC01189712">
    <property type="protein sequence ID" value="SVE03529.1"/>
    <property type="molecule type" value="Genomic_DNA"/>
</dbReference>
<sequence length="253" mass="26768">FNEIDPDRLTELINSTLRTFGDLGALTGTAGGLVHNATDPDELRAIGQLLALQEQAPLPTTSEWSAIVGPDWQETTEAALVEMADAMDSAAALLGDQDGLLDHEDLSDTATTVREASKAFFLVRKRRVRSELGALTNLSSLEGLEPSQIADTVETIAAASTRLRLGHSQLSGSAGLADRTTTLPTNSATLEEVRSTVDQLRSAAELVVATTDLASVVREYISNPGPPVPGLWRTVLGAAEELRSLTDLLAAPD</sequence>
<accession>A0A383A7H2</accession>
<reference evidence="1" key="1">
    <citation type="submission" date="2018-05" db="EMBL/GenBank/DDBJ databases">
        <authorList>
            <person name="Lanie J.A."/>
            <person name="Ng W.-L."/>
            <person name="Kazmierczak K.M."/>
            <person name="Andrzejewski T.M."/>
            <person name="Davidsen T.M."/>
            <person name="Wayne K.J."/>
            <person name="Tettelin H."/>
            <person name="Glass J.I."/>
            <person name="Rusch D."/>
            <person name="Podicherti R."/>
            <person name="Tsui H.-C.T."/>
            <person name="Winkler M.E."/>
        </authorList>
    </citation>
    <scope>NUCLEOTIDE SEQUENCE</scope>
</reference>
<feature type="non-terminal residue" evidence="1">
    <location>
        <position position="253"/>
    </location>
</feature>
<evidence type="ECO:0000313" key="1">
    <source>
        <dbReference type="EMBL" id="SVE03529.1"/>
    </source>
</evidence>
<name>A0A383A7H2_9ZZZZ</name>
<dbReference type="AlphaFoldDB" id="A0A383A7H2"/>
<organism evidence="1">
    <name type="scientific">marine metagenome</name>
    <dbReference type="NCBI Taxonomy" id="408172"/>
    <lineage>
        <taxon>unclassified sequences</taxon>
        <taxon>metagenomes</taxon>
        <taxon>ecological metagenomes</taxon>
    </lineage>
</organism>
<protein>
    <submittedName>
        <fullName evidence="1">Uncharacterized protein</fullName>
    </submittedName>
</protein>
<proteinExistence type="predicted"/>